<organism evidence="2 3">
    <name type="scientific">Thermosipho japonicus</name>
    <dbReference type="NCBI Taxonomy" id="90323"/>
    <lineage>
        <taxon>Bacteria</taxon>
        <taxon>Thermotogati</taxon>
        <taxon>Thermotogota</taxon>
        <taxon>Thermotogae</taxon>
        <taxon>Thermotogales</taxon>
        <taxon>Fervidobacteriaceae</taxon>
        <taxon>Thermosipho</taxon>
    </lineage>
</organism>
<feature type="transmembrane region" description="Helical" evidence="1">
    <location>
        <begin position="36"/>
        <end position="57"/>
    </location>
</feature>
<name>A0A841GTZ9_9BACT</name>
<feature type="transmembrane region" description="Helical" evidence="1">
    <location>
        <begin position="165"/>
        <end position="188"/>
    </location>
</feature>
<keyword evidence="1" id="KW-1133">Transmembrane helix</keyword>
<sequence length="213" mass="24323">MKKGDFIWLGVFSLIVFLLVFKPTHQAYIVLNRTHPYLMGFLKVSILATMGELLSIRLQQGKYLKPYGLFYRFLVWGFLGMCFVLVFELFASGTDAVMKKGLLPGNNKILHAFFTSTLMNLIFAPTFMAFHRITDTYIDLGKGKIANIFSIKFSSVVDKIDWQKFFGFVILKTIPFFWIPAHTITFLLPPEYRVLTAAMLSIVLGVLLSLRKG</sequence>
<dbReference type="RefSeq" id="WP_184619550.1">
    <property type="nucleotide sequence ID" value="NZ_JACHEX010000003.1"/>
</dbReference>
<reference evidence="2 3" key="1">
    <citation type="submission" date="2020-08" db="EMBL/GenBank/DDBJ databases">
        <title>Genomic Encyclopedia of Type Strains, Phase IV (KMG-IV): sequencing the most valuable type-strain genomes for metagenomic binning, comparative biology and taxonomic classification.</title>
        <authorList>
            <person name="Goeker M."/>
        </authorList>
    </citation>
    <scope>NUCLEOTIDE SEQUENCE [LARGE SCALE GENOMIC DNA]</scope>
    <source>
        <strain evidence="2 3">DSM 13481</strain>
    </source>
</reference>
<evidence type="ECO:0000256" key="1">
    <source>
        <dbReference type="SAM" id="Phobius"/>
    </source>
</evidence>
<accession>A0A841GTZ9</accession>
<protein>
    <recommendedName>
        <fullName evidence="4">Mpv17/PMP22 family protein</fullName>
    </recommendedName>
</protein>
<feature type="transmembrane region" description="Helical" evidence="1">
    <location>
        <begin position="194"/>
        <end position="210"/>
    </location>
</feature>
<feature type="transmembrane region" description="Helical" evidence="1">
    <location>
        <begin position="110"/>
        <end position="130"/>
    </location>
</feature>
<dbReference type="AlphaFoldDB" id="A0A841GTZ9"/>
<comment type="caution">
    <text evidence="2">The sequence shown here is derived from an EMBL/GenBank/DDBJ whole genome shotgun (WGS) entry which is preliminary data.</text>
</comment>
<feature type="transmembrane region" description="Helical" evidence="1">
    <location>
        <begin position="69"/>
        <end position="90"/>
    </location>
</feature>
<evidence type="ECO:0000313" key="2">
    <source>
        <dbReference type="EMBL" id="MBB6062930.1"/>
    </source>
</evidence>
<keyword evidence="3" id="KW-1185">Reference proteome</keyword>
<dbReference type="Proteomes" id="UP000555828">
    <property type="component" value="Unassembled WGS sequence"/>
</dbReference>
<proteinExistence type="predicted"/>
<keyword evidence="1" id="KW-0472">Membrane</keyword>
<dbReference type="EMBL" id="JACHEX010000003">
    <property type="protein sequence ID" value="MBB6062930.1"/>
    <property type="molecule type" value="Genomic_DNA"/>
</dbReference>
<evidence type="ECO:0008006" key="4">
    <source>
        <dbReference type="Google" id="ProtNLM"/>
    </source>
</evidence>
<evidence type="ECO:0000313" key="3">
    <source>
        <dbReference type="Proteomes" id="UP000555828"/>
    </source>
</evidence>
<keyword evidence="1" id="KW-0812">Transmembrane</keyword>
<gene>
    <name evidence="2" type="ORF">HNP65_001382</name>
</gene>